<keyword evidence="7 9" id="KW-0472">Membrane</keyword>
<organism evidence="11 12">
    <name type="scientific">Nitratireductor mangrovi</name>
    <dbReference type="NCBI Taxonomy" id="2599600"/>
    <lineage>
        <taxon>Bacteria</taxon>
        <taxon>Pseudomonadati</taxon>
        <taxon>Pseudomonadota</taxon>
        <taxon>Alphaproteobacteria</taxon>
        <taxon>Hyphomicrobiales</taxon>
        <taxon>Phyllobacteriaceae</taxon>
        <taxon>Nitratireductor</taxon>
    </lineage>
</organism>
<comment type="subcellular location">
    <subcellularLocation>
        <location evidence="1 9">Cell inner membrane</location>
        <topology evidence="1 9">Multi-pass membrane protein</topology>
    </subcellularLocation>
</comment>
<protein>
    <recommendedName>
        <fullName evidence="9">TRAP transporter small permease protein</fullName>
    </recommendedName>
</protein>
<keyword evidence="2 9" id="KW-0813">Transport</keyword>
<dbReference type="PANTHER" id="PTHR35011">
    <property type="entry name" value="2,3-DIKETO-L-GULONATE TRAP TRANSPORTER SMALL PERMEASE PROTEIN YIAM"/>
    <property type="match status" value="1"/>
</dbReference>
<evidence type="ECO:0000256" key="5">
    <source>
        <dbReference type="ARBA" id="ARBA00022692"/>
    </source>
</evidence>
<dbReference type="GO" id="GO:0015740">
    <property type="term" value="P:C4-dicarboxylate transport"/>
    <property type="evidence" value="ECO:0007669"/>
    <property type="project" value="TreeGrafter"/>
</dbReference>
<keyword evidence="3" id="KW-1003">Cell membrane</keyword>
<evidence type="ECO:0000259" key="10">
    <source>
        <dbReference type="Pfam" id="PF04290"/>
    </source>
</evidence>
<dbReference type="InterPro" id="IPR007387">
    <property type="entry name" value="TRAP_DctQ"/>
</dbReference>
<evidence type="ECO:0000256" key="6">
    <source>
        <dbReference type="ARBA" id="ARBA00022989"/>
    </source>
</evidence>
<feature type="transmembrane region" description="Helical" evidence="9">
    <location>
        <begin position="47"/>
        <end position="64"/>
    </location>
</feature>
<keyword evidence="12" id="KW-1185">Reference proteome</keyword>
<evidence type="ECO:0000313" key="12">
    <source>
        <dbReference type="Proteomes" id="UP000321389"/>
    </source>
</evidence>
<name>A0A5B8L093_9HYPH</name>
<keyword evidence="4 9" id="KW-0997">Cell inner membrane</keyword>
<evidence type="ECO:0000313" key="11">
    <source>
        <dbReference type="EMBL" id="QDZ01345.1"/>
    </source>
</evidence>
<sequence>MDRILVIVDQAILRLLAVLLALVTLGIFVQVVLRYAAGASFLWGEELSVFAFVWCIFLGAVLNVRRRSNFAFEFFADLLPGRWSAVQRLIVDAIVLACCLVLLREGLAFSELSIKRLSPALGISLFVPTLAIPVASFLMILAVLIHMARNAAILLGREG</sequence>
<evidence type="ECO:0000256" key="4">
    <source>
        <dbReference type="ARBA" id="ARBA00022519"/>
    </source>
</evidence>
<feature type="domain" description="Tripartite ATP-independent periplasmic transporters DctQ component" evidence="10">
    <location>
        <begin position="24"/>
        <end position="150"/>
    </location>
</feature>
<evidence type="ECO:0000256" key="9">
    <source>
        <dbReference type="RuleBase" id="RU369079"/>
    </source>
</evidence>
<gene>
    <name evidence="11" type="ORF">FQ775_13680</name>
</gene>
<dbReference type="RefSeq" id="WP_146299990.1">
    <property type="nucleotide sequence ID" value="NZ_CP042301.2"/>
</dbReference>
<evidence type="ECO:0000256" key="8">
    <source>
        <dbReference type="ARBA" id="ARBA00038436"/>
    </source>
</evidence>
<evidence type="ECO:0000256" key="7">
    <source>
        <dbReference type="ARBA" id="ARBA00023136"/>
    </source>
</evidence>
<dbReference type="GO" id="GO:0022857">
    <property type="term" value="F:transmembrane transporter activity"/>
    <property type="evidence" value="ECO:0007669"/>
    <property type="project" value="UniProtKB-UniRule"/>
</dbReference>
<dbReference type="KEGG" id="niy:FQ775_13680"/>
<dbReference type="AlphaFoldDB" id="A0A5B8L093"/>
<comment type="function">
    <text evidence="9">Part of the tripartite ATP-independent periplasmic (TRAP) transport system.</text>
</comment>
<dbReference type="EMBL" id="CP042301">
    <property type="protein sequence ID" value="QDZ01345.1"/>
    <property type="molecule type" value="Genomic_DNA"/>
</dbReference>
<dbReference type="OrthoDB" id="7843639at2"/>
<dbReference type="Pfam" id="PF04290">
    <property type="entry name" value="DctQ"/>
    <property type="match status" value="1"/>
</dbReference>
<accession>A0A5B8L093</accession>
<keyword evidence="6 9" id="KW-1133">Transmembrane helix</keyword>
<dbReference type="InterPro" id="IPR055348">
    <property type="entry name" value="DctQ"/>
</dbReference>
<comment type="subunit">
    <text evidence="9">The complex comprises the extracytoplasmic solute receptor protein and the two transmembrane proteins.</text>
</comment>
<reference evidence="11" key="1">
    <citation type="submission" date="2020-04" db="EMBL/GenBank/DDBJ databases">
        <title>Nitratireductor sp. nov. isolated from mangrove soil.</title>
        <authorList>
            <person name="Ye Y."/>
        </authorList>
    </citation>
    <scope>NUCLEOTIDE SEQUENCE</scope>
    <source>
        <strain evidence="11">SY7</strain>
    </source>
</reference>
<feature type="transmembrane region" description="Helical" evidence="9">
    <location>
        <begin position="123"/>
        <end position="145"/>
    </location>
</feature>
<dbReference type="PANTHER" id="PTHR35011:SF2">
    <property type="entry name" value="2,3-DIKETO-L-GULONATE TRAP TRANSPORTER SMALL PERMEASE PROTEIN YIAM"/>
    <property type="match status" value="1"/>
</dbReference>
<evidence type="ECO:0000256" key="2">
    <source>
        <dbReference type="ARBA" id="ARBA00022448"/>
    </source>
</evidence>
<evidence type="ECO:0000256" key="1">
    <source>
        <dbReference type="ARBA" id="ARBA00004429"/>
    </source>
</evidence>
<feature type="transmembrane region" description="Helical" evidence="9">
    <location>
        <begin position="12"/>
        <end position="35"/>
    </location>
</feature>
<dbReference type="GO" id="GO:0005886">
    <property type="term" value="C:plasma membrane"/>
    <property type="evidence" value="ECO:0007669"/>
    <property type="project" value="UniProtKB-SubCell"/>
</dbReference>
<evidence type="ECO:0000256" key="3">
    <source>
        <dbReference type="ARBA" id="ARBA00022475"/>
    </source>
</evidence>
<dbReference type="Proteomes" id="UP000321389">
    <property type="component" value="Chromosome"/>
</dbReference>
<keyword evidence="5 9" id="KW-0812">Transmembrane</keyword>
<comment type="similarity">
    <text evidence="8 9">Belongs to the TRAP transporter small permease family.</text>
</comment>
<feature type="transmembrane region" description="Helical" evidence="9">
    <location>
        <begin position="85"/>
        <end position="103"/>
    </location>
</feature>
<proteinExistence type="inferred from homology"/>